<evidence type="ECO:0008006" key="3">
    <source>
        <dbReference type="Google" id="ProtNLM"/>
    </source>
</evidence>
<name>A0ABM9XU00_YERBE</name>
<keyword evidence="2" id="KW-1185">Reference proteome</keyword>
<organism evidence="1 2">
    <name type="scientific">Yersinia bercovieri ATCC 43970</name>
    <dbReference type="NCBI Taxonomy" id="349968"/>
    <lineage>
        <taxon>Bacteria</taxon>
        <taxon>Pseudomonadati</taxon>
        <taxon>Pseudomonadota</taxon>
        <taxon>Gammaproteobacteria</taxon>
        <taxon>Enterobacterales</taxon>
        <taxon>Yersiniaceae</taxon>
        <taxon>Yersinia</taxon>
    </lineage>
</organism>
<comment type="caution">
    <text evidence="1">The sequence shown here is derived from an EMBL/GenBank/DDBJ whole genome shotgun (WGS) entry which is preliminary data.</text>
</comment>
<evidence type="ECO:0000313" key="2">
    <source>
        <dbReference type="Proteomes" id="UP000010319"/>
    </source>
</evidence>
<dbReference type="EMBL" id="AALC02000104">
    <property type="protein sequence ID" value="EEQ04784.1"/>
    <property type="molecule type" value="Genomic_DNA"/>
</dbReference>
<protein>
    <recommendedName>
        <fullName evidence="3">Flagellar hook-length control protein-like C-terminal domain-containing protein</fullName>
    </recommendedName>
</protein>
<dbReference type="Proteomes" id="UP000010319">
    <property type="component" value="Unassembled WGS sequence"/>
</dbReference>
<gene>
    <name evidence="1" type="ORF">yberc0001_37940</name>
</gene>
<reference evidence="1" key="1">
    <citation type="submission" date="2008-12" db="EMBL/GenBank/DDBJ databases">
        <title>Annotation of the Yersinia bercovieri ATCC 43970 genome.</title>
        <authorList>
            <person name="Read T.D."/>
            <person name="Akmal A."/>
            <person name="Bishop-Lilly K."/>
            <person name="Chen P.E."/>
            <person name="Cook C."/>
            <person name="Kiley M.P."/>
            <person name="Lentz S."/>
            <person name="Mateczun A."/>
            <person name="Nagarajan N."/>
            <person name="Nolan N."/>
            <person name="Osborne B.I."/>
            <person name="Pop M."/>
            <person name="Sozhamannan S."/>
            <person name="Stewart A.C."/>
            <person name="Sulakvelidze A."/>
            <person name="Thomason B."/>
            <person name="Willner K."/>
            <person name="Zwick M.E."/>
        </authorList>
    </citation>
    <scope>NUCLEOTIDE SEQUENCE [LARGE SCALE GENOMIC DNA]</scope>
    <source>
        <strain evidence="1">ATCC 43970</strain>
    </source>
</reference>
<accession>A0ABM9XU00</accession>
<proteinExistence type="predicted"/>
<evidence type="ECO:0000313" key="1">
    <source>
        <dbReference type="EMBL" id="EEQ04784.1"/>
    </source>
</evidence>
<sequence>MAEAIASAGGGNPMQAEYGIVSGPLSGARVSVTLATHGLNIVLSHTNPDLITRLQRMQARWQRQLHTLGFPCLLEVTDAGVSDG</sequence>